<dbReference type="InterPro" id="IPR013785">
    <property type="entry name" value="Aldolase_TIM"/>
</dbReference>
<comment type="caution">
    <text evidence="3">The sequence shown here is derived from an EMBL/GenBank/DDBJ whole genome shotgun (WGS) entry which is preliminary data.</text>
</comment>
<proteinExistence type="predicted"/>
<feature type="signal peptide" evidence="1">
    <location>
        <begin position="1"/>
        <end position="25"/>
    </location>
</feature>
<evidence type="ECO:0000259" key="2">
    <source>
        <dbReference type="Pfam" id="PF03537"/>
    </source>
</evidence>
<dbReference type="RefSeq" id="WP_150722979.1">
    <property type="nucleotide sequence ID" value="NZ_CABPRV010000012.1"/>
</dbReference>
<evidence type="ECO:0000256" key="1">
    <source>
        <dbReference type="SAM" id="SignalP"/>
    </source>
</evidence>
<reference evidence="3 4" key="1">
    <citation type="submission" date="2019-08" db="EMBL/GenBank/DDBJ databases">
        <authorList>
            <person name="Peeters C."/>
        </authorList>
    </citation>
    <scope>NUCLEOTIDE SEQUENCE [LARGE SCALE GENOMIC DNA]</scope>
    <source>
        <strain evidence="3 4">LMG 20602</strain>
    </source>
</reference>
<dbReference type="PANTHER" id="PTHR35273">
    <property type="entry name" value="ALPHA-1,4 POLYGALACTOSAMINIDASE, PUTATIVE (AFU_ORTHOLOGUE AFUA_3G07890)-RELATED"/>
    <property type="match status" value="1"/>
</dbReference>
<evidence type="ECO:0000313" key="4">
    <source>
        <dbReference type="Proteomes" id="UP000366065"/>
    </source>
</evidence>
<evidence type="ECO:0000313" key="3">
    <source>
        <dbReference type="EMBL" id="VVE45338.1"/>
    </source>
</evidence>
<keyword evidence="1" id="KW-0732">Signal</keyword>
<feature type="domain" description="Glycoside-hydrolase family GH114 TIM-barrel" evidence="2">
    <location>
        <begin position="56"/>
        <end position="279"/>
    </location>
</feature>
<dbReference type="InterPro" id="IPR017853">
    <property type="entry name" value="GH"/>
</dbReference>
<dbReference type="Proteomes" id="UP000366065">
    <property type="component" value="Unassembled WGS sequence"/>
</dbReference>
<protein>
    <submittedName>
        <fullName evidence="3">Endo alpha-1,4 polygalactosaminidase</fullName>
    </submittedName>
</protein>
<accession>A0ABY6WA42</accession>
<organism evidence="3 4">
    <name type="scientific">Pandoraea capi</name>
    <dbReference type="NCBI Taxonomy" id="2508286"/>
    <lineage>
        <taxon>Bacteria</taxon>
        <taxon>Pseudomonadati</taxon>
        <taxon>Pseudomonadota</taxon>
        <taxon>Betaproteobacteria</taxon>
        <taxon>Burkholderiales</taxon>
        <taxon>Burkholderiaceae</taxon>
        <taxon>Pandoraea</taxon>
    </lineage>
</organism>
<dbReference type="SUPFAM" id="SSF51445">
    <property type="entry name" value="(Trans)glycosidases"/>
    <property type="match status" value="1"/>
</dbReference>
<dbReference type="EMBL" id="CABPRV010000012">
    <property type="protein sequence ID" value="VVE45338.1"/>
    <property type="molecule type" value="Genomic_DNA"/>
</dbReference>
<name>A0ABY6WA42_9BURK</name>
<dbReference type="PANTHER" id="PTHR35273:SF2">
    <property type="entry name" value="ALPHA-GALACTOSIDASE"/>
    <property type="match status" value="1"/>
</dbReference>
<sequence length="288" mass="32300">MKTLKVLSRVTAALFCAAFLSDASASTVPVAMIAASPVKAAPANVPAHWTPHVSDTWQWQLRGKIDTSYDVKIYDVDLFDVDPSTIDALKRAGRKVVCYFSAGSSEDWRPDFPQFKAAEMGKRLHEWKGERWLDIRSENVRRIVKQRLDRAAAKGCDGVEPDNVDGYANDTGFSLTARDQLDFNTFIANEAHWRELAVGLKNDVGQLAALEPWFDFAVNEECNGHKECEGYAVFTAKNKPVLNAEYWLPYRTPALQRTLCDAASQSNLRTLVLARELDNSYRFSCDGR</sequence>
<gene>
    <name evidence="3" type="ORF">PCA20602_04386</name>
</gene>
<feature type="chain" id="PRO_5046133229" evidence="1">
    <location>
        <begin position="26"/>
        <end position="288"/>
    </location>
</feature>
<dbReference type="Gene3D" id="3.20.20.70">
    <property type="entry name" value="Aldolase class I"/>
    <property type="match status" value="1"/>
</dbReference>
<dbReference type="InterPro" id="IPR004352">
    <property type="entry name" value="GH114_TIM-barrel"/>
</dbReference>
<keyword evidence="4" id="KW-1185">Reference proteome</keyword>
<dbReference type="Pfam" id="PF03537">
    <property type="entry name" value="Glyco_hydro_114"/>
    <property type="match status" value="1"/>
</dbReference>